<sequence length="868" mass="100800">MKISKPFPLSFQVRPYRWRGQSRIGLSIIVLVDASELVPVIESEQKLWELANTELDSGGVIEYGIPKVNPEFLISGKAYSNFSKDKTKVDLTVRVNDLVRQLRVFGEREYIDKKITNPKEFKEIPLTWANSYGGEGFENNPMGKGYIKKNDEQSNEPIILPNIENPNHLIVELRDEHKSYNFGPQSMVWPVRFGKVGTYSEEWKKRDFPGFFPDMDPTMFNAAQDDQIFKNLDCFPNNTNFSVINMHPEKEVWKGIIPAWSGRCLVKLQKTPDHEAEVIDVSLKLKTLWLVPHLEKYILIFQESIPSWFDDGTEIIHVLASLEWGHSPKPADHYMQFMSLREDHYTSALKAFSDEDLLPENVKHIGFDSEPAEVGELTEKLLKFQDYVKKITREHINEIGLDGSYYLPQEVGPQPRSNLKFLNEKQKWQDERVEQLRNHFNDVKAARKRYVLSKGVDKEFDELTRANELYEFATSDLKNIKQNPNLEDTKLSKLQEMYSEENSDQRIDKLKKKMWSLTAQFDQGEYLINSLARKVNRDGLIEMIAKAESVEGIHLTDADLSKLEFKNIDFSFAIFKGTNLTGCRFIKCKLNEAAFSFAILNNVVFDDCEFLTTNFNQAKFDGSYFKNCKFEKLVIFEYSFFKCQIESCYFKEILAHQSTFLNCKFKECVHDGFSMVQSSYKDCEYLDCEWQRCAYTECSIENCDFNKNYFYRFALTLTDIENSSFKSSWLEALSVISDNPLVKIDFTECYIKNSSLRKQNFRGCIFNNSIIENSELSHSSFVDIDMTGIEVPDSLFRHSKFSKVDFTNSNLMTGTFTHSIFSEVNFTHVNFFRCEMGHTIIKDDCIEHENYMELIQLEPTEGRVSDAS</sequence>
<protein>
    <recommendedName>
        <fullName evidence="1">DUF2169 domain-containing protein</fullName>
    </recommendedName>
</protein>
<dbReference type="PANTHER" id="PTHR42999">
    <property type="entry name" value="ANTIBIOTIC RESISTANCE PROTEIN MCBG"/>
    <property type="match status" value="1"/>
</dbReference>
<feature type="domain" description="DUF2169" evidence="1">
    <location>
        <begin position="40"/>
        <end position="301"/>
    </location>
</feature>
<dbReference type="InterPro" id="IPR001646">
    <property type="entry name" value="5peptide_repeat"/>
</dbReference>
<dbReference type="Pfam" id="PF09937">
    <property type="entry name" value="DUF2169"/>
    <property type="match status" value="1"/>
</dbReference>
<dbReference type="Proteomes" id="UP000007472">
    <property type="component" value="Chromosome"/>
</dbReference>
<dbReference type="KEGG" id="teq:TEQUI_0002"/>
<evidence type="ECO:0000259" key="1">
    <source>
        <dbReference type="Pfam" id="PF09937"/>
    </source>
</evidence>
<evidence type="ECO:0000313" key="2">
    <source>
        <dbReference type="EMBL" id="ADU90961.1"/>
    </source>
</evidence>
<dbReference type="Pfam" id="PF13599">
    <property type="entry name" value="Pentapeptide_4"/>
    <property type="match status" value="2"/>
</dbReference>
<dbReference type="InterPro" id="IPR018683">
    <property type="entry name" value="DUF2169"/>
</dbReference>
<dbReference type="AlphaFoldDB" id="A0A654KEV8"/>
<reference evidence="2 3" key="1">
    <citation type="journal article" date="2011" name="J. Bacteriol.">
        <title>Genome sequence of Taylorella equigenitalis MCE9, the causative agent of contagious equine metritis.</title>
        <authorList>
            <person name="Hebert L."/>
            <person name="Moumen B."/>
            <person name="Duquesne F."/>
            <person name="Breuil M.F."/>
            <person name="Laugier C."/>
            <person name="Batto J.M."/>
            <person name="Renault P."/>
            <person name="Petry S."/>
        </authorList>
    </citation>
    <scope>NUCLEOTIDE SEQUENCE [LARGE SCALE GENOMIC DNA]</scope>
    <source>
        <strain evidence="2 3">MCE9</strain>
    </source>
</reference>
<dbReference type="InterPro" id="IPR052949">
    <property type="entry name" value="PA_immunity-related"/>
</dbReference>
<dbReference type="EMBL" id="CP002456">
    <property type="protein sequence ID" value="ADU90961.1"/>
    <property type="molecule type" value="Genomic_DNA"/>
</dbReference>
<proteinExistence type="predicted"/>
<accession>A0A654KEV8</accession>
<dbReference type="SUPFAM" id="SSF141571">
    <property type="entry name" value="Pentapeptide repeat-like"/>
    <property type="match status" value="2"/>
</dbReference>
<organism evidence="2 3">
    <name type="scientific">Taylorella equigenitalis (strain MCE9)</name>
    <dbReference type="NCBI Taxonomy" id="937774"/>
    <lineage>
        <taxon>Bacteria</taxon>
        <taxon>Pseudomonadati</taxon>
        <taxon>Pseudomonadota</taxon>
        <taxon>Betaproteobacteria</taxon>
        <taxon>Burkholderiales</taxon>
        <taxon>Alcaligenaceae</taxon>
        <taxon>Taylorella</taxon>
    </lineage>
</organism>
<name>A0A654KEV8_TAYEM</name>
<gene>
    <name evidence="2" type="ordered locus">TEQUI_0002</name>
</gene>
<dbReference type="PANTHER" id="PTHR42999:SF1">
    <property type="entry name" value="PENTAPEPTIDE REPEAT-CONTAINING PROTEIN"/>
    <property type="match status" value="1"/>
</dbReference>
<evidence type="ECO:0000313" key="3">
    <source>
        <dbReference type="Proteomes" id="UP000007472"/>
    </source>
</evidence>
<dbReference type="Gene3D" id="2.160.20.80">
    <property type="entry name" value="E3 ubiquitin-protein ligase SopA"/>
    <property type="match status" value="3"/>
</dbReference>